<gene>
    <name evidence="1" type="primary">AVEN_22875_1</name>
    <name evidence="1" type="ORF">TNCT_68801</name>
</gene>
<proteinExistence type="predicted"/>
<evidence type="ECO:0000313" key="1">
    <source>
        <dbReference type="EMBL" id="GFQ75963.1"/>
    </source>
</evidence>
<dbReference type="AlphaFoldDB" id="A0A8X6KM21"/>
<dbReference type="EMBL" id="BMAO01001811">
    <property type="protein sequence ID" value="GFQ75963.1"/>
    <property type="molecule type" value="Genomic_DNA"/>
</dbReference>
<reference evidence="1" key="1">
    <citation type="submission" date="2020-07" db="EMBL/GenBank/DDBJ databases">
        <title>Multicomponent nature underlies the extraordinary mechanical properties of spider dragline silk.</title>
        <authorList>
            <person name="Kono N."/>
            <person name="Nakamura H."/>
            <person name="Mori M."/>
            <person name="Yoshida Y."/>
            <person name="Ohtoshi R."/>
            <person name="Malay A.D."/>
            <person name="Moran D.A.P."/>
            <person name="Tomita M."/>
            <person name="Numata K."/>
            <person name="Arakawa K."/>
        </authorList>
    </citation>
    <scope>NUCLEOTIDE SEQUENCE</scope>
</reference>
<comment type="caution">
    <text evidence="1">The sequence shown here is derived from an EMBL/GenBank/DDBJ whole genome shotgun (WGS) entry which is preliminary data.</text>
</comment>
<accession>A0A8X6KM21</accession>
<evidence type="ECO:0000313" key="2">
    <source>
        <dbReference type="Proteomes" id="UP000887116"/>
    </source>
</evidence>
<name>A0A8X6KM21_TRICU</name>
<sequence>MHGPQWLCTKENNWPKNLNCDFSLTDTCEYGELVFTFACESELNTTAVINITKYCSLLKLLRLTGWVLRFVHNIRNRLNKRCNELTAEEIDGVEKFWIRLVQKDAFVKEVNCLYLKVNHYLKLQQF</sequence>
<dbReference type="OrthoDB" id="8958038at2759"/>
<dbReference type="Proteomes" id="UP000887116">
    <property type="component" value="Unassembled WGS sequence"/>
</dbReference>
<organism evidence="1 2">
    <name type="scientific">Trichonephila clavata</name>
    <name type="common">Joro spider</name>
    <name type="synonym">Nephila clavata</name>
    <dbReference type="NCBI Taxonomy" id="2740835"/>
    <lineage>
        <taxon>Eukaryota</taxon>
        <taxon>Metazoa</taxon>
        <taxon>Ecdysozoa</taxon>
        <taxon>Arthropoda</taxon>
        <taxon>Chelicerata</taxon>
        <taxon>Arachnida</taxon>
        <taxon>Araneae</taxon>
        <taxon>Araneomorphae</taxon>
        <taxon>Entelegynae</taxon>
        <taxon>Araneoidea</taxon>
        <taxon>Nephilidae</taxon>
        <taxon>Trichonephila</taxon>
    </lineage>
</organism>
<protein>
    <submittedName>
        <fullName evidence="1">Uncharacterized protein</fullName>
    </submittedName>
</protein>
<keyword evidence="2" id="KW-1185">Reference proteome</keyword>